<dbReference type="CDD" id="cd00084">
    <property type="entry name" value="HMG-box_SF"/>
    <property type="match status" value="1"/>
</dbReference>
<feature type="domain" description="HMG box" evidence="4">
    <location>
        <begin position="104"/>
        <end position="170"/>
    </location>
</feature>
<feature type="compositionally biased region" description="Basic residues" evidence="3">
    <location>
        <begin position="53"/>
        <end position="65"/>
    </location>
</feature>
<organism evidence="5 6">
    <name type="scientific">Lentinula raphanica</name>
    <dbReference type="NCBI Taxonomy" id="153919"/>
    <lineage>
        <taxon>Eukaryota</taxon>
        <taxon>Fungi</taxon>
        <taxon>Dikarya</taxon>
        <taxon>Basidiomycota</taxon>
        <taxon>Agaricomycotina</taxon>
        <taxon>Agaricomycetes</taxon>
        <taxon>Agaricomycetidae</taxon>
        <taxon>Agaricales</taxon>
        <taxon>Marasmiineae</taxon>
        <taxon>Omphalotaceae</taxon>
        <taxon>Lentinula</taxon>
    </lineage>
</organism>
<evidence type="ECO:0000313" key="6">
    <source>
        <dbReference type="Proteomes" id="UP001163846"/>
    </source>
</evidence>
<feature type="region of interest" description="Disordered" evidence="3">
    <location>
        <begin position="46"/>
        <end position="93"/>
    </location>
</feature>
<dbReference type="GO" id="GO:0005634">
    <property type="term" value="C:nucleus"/>
    <property type="evidence" value="ECO:0007669"/>
    <property type="project" value="UniProtKB-UniRule"/>
</dbReference>
<dbReference type="InterPro" id="IPR009071">
    <property type="entry name" value="HMG_box_dom"/>
</dbReference>
<sequence length="265" mass="29806">MISFLSARSSALRLAVSLTRSSVAPVFSRPATASLRTFLTAAPLQSPAAKAKSQARPKAAVKSKSKSTTAKSTTAKKTPVKKGKRVKKADAKPKFDRKLMVPPKRHGTTPYLVYLKEYMSDAPKDQVAVRELVRAASRGWSNLSDAEKQPYSVPVQANKEDYERRYEEWFRSLPPGYLRQINIKRKEKGKYIIRKPKSMKSPPHNGFIYFSSEYREANSGKNLSMPQIAKDAGAAWKSLSESEREKYNNRAREIKDNFMKTQSAA</sequence>
<reference evidence="5" key="1">
    <citation type="submission" date="2022-08" db="EMBL/GenBank/DDBJ databases">
        <authorList>
            <consortium name="DOE Joint Genome Institute"/>
            <person name="Min B."/>
            <person name="Riley R."/>
            <person name="Sierra-Patev S."/>
            <person name="Naranjo-Ortiz M."/>
            <person name="Looney B."/>
            <person name="Konkel Z."/>
            <person name="Slot J.C."/>
            <person name="Sakamoto Y."/>
            <person name="Steenwyk J.L."/>
            <person name="Rokas A."/>
            <person name="Carro J."/>
            <person name="Camarero S."/>
            <person name="Ferreira P."/>
            <person name="Molpeceres G."/>
            <person name="Ruiz-Duenas F.J."/>
            <person name="Serrano A."/>
            <person name="Henrissat B."/>
            <person name="Drula E."/>
            <person name="Hughes K.W."/>
            <person name="Mata J.L."/>
            <person name="Ishikawa N.K."/>
            <person name="Vargas-Isla R."/>
            <person name="Ushijima S."/>
            <person name="Smith C.A."/>
            <person name="Ahrendt S."/>
            <person name="Andreopoulos W."/>
            <person name="He G."/>
            <person name="Labutti K."/>
            <person name="Lipzen A."/>
            <person name="Ng V."/>
            <person name="Sandor L."/>
            <person name="Barry K."/>
            <person name="Martinez A.T."/>
            <person name="Xiao Y."/>
            <person name="Gibbons J.G."/>
            <person name="Terashima K."/>
            <person name="Hibbett D.S."/>
            <person name="Grigoriev I.V."/>
        </authorList>
    </citation>
    <scope>NUCLEOTIDE SEQUENCE</scope>
    <source>
        <strain evidence="5">TFB9207</strain>
    </source>
</reference>
<gene>
    <name evidence="5" type="ORF">F5878DRAFT_623576</name>
</gene>
<dbReference type="Proteomes" id="UP001163846">
    <property type="component" value="Unassembled WGS sequence"/>
</dbReference>
<keyword evidence="6" id="KW-1185">Reference proteome</keyword>
<accession>A0AA38UCA9</accession>
<dbReference type="InterPro" id="IPR050342">
    <property type="entry name" value="HMGB"/>
</dbReference>
<evidence type="ECO:0000256" key="1">
    <source>
        <dbReference type="ARBA" id="ARBA00023125"/>
    </source>
</evidence>
<dbReference type="Pfam" id="PF00505">
    <property type="entry name" value="HMG_box"/>
    <property type="match status" value="2"/>
</dbReference>
<dbReference type="AlphaFoldDB" id="A0AA38UCA9"/>
<feature type="compositionally biased region" description="Basic residues" evidence="3">
    <location>
        <begin position="78"/>
        <end position="87"/>
    </location>
</feature>
<keyword evidence="1 2" id="KW-0238">DNA-binding</keyword>
<dbReference type="SUPFAM" id="SSF47095">
    <property type="entry name" value="HMG-box"/>
    <property type="match status" value="2"/>
</dbReference>
<proteinExistence type="predicted"/>
<feature type="region of interest" description="Disordered" evidence="3">
    <location>
        <begin position="246"/>
        <end position="265"/>
    </location>
</feature>
<evidence type="ECO:0000313" key="5">
    <source>
        <dbReference type="EMBL" id="KAJ3837027.1"/>
    </source>
</evidence>
<dbReference type="PROSITE" id="PS50118">
    <property type="entry name" value="HMG_BOX_2"/>
    <property type="match status" value="2"/>
</dbReference>
<dbReference type="EMBL" id="MU806276">
    <property type="protein sequence ID" value="KAJ3837027.1"/>
    <property type="molecule type" value="Genomic_DNA"/>
</dbReference>
<dbReference type="InterPro" id="IPR036910">
    <property type="entry name" value="HMG_box_dom_sf"/>
</dbReference>
<evidence type="ECO:0000259" key="4">
    <source>
        <dbReference type="PROSITE" id="PS50118"/>
    </source>
</evidence>
<feature type="domain" description="HMG box" evidence="4">
    <location>
        <begin position="200"/>
        <end position="265"/>
    </location>
</feature>
<dbReference type="Gene3D" id="1.10.30.10">
    <property type="entry name" value="High mobility group box domain"/>
    <property type="match status" value="2"/>
</dbReference>
<evidence type="ECO:0000256" key="2">
    <source>
        <dbReference type="PROSITE-ProRule" id="PRU00267"/>
    </source>
</evidence>
<dbReference type="PANTHER" id="PTHR48112">
    <property type="entry name" value="HIGH MOBILITY GROUP PROTEIN DSP1"/>
    <property type="match status" value="1"/>
</dbReference>
<comment type="caution">
    <text evidence="5">The sequence shown here is derived from an EMBL/GenBank/DDBJ whole genome shotgun (WGS) entry which is preliminary data.</text>
</comment>
<feature type="compositionally biased region" description="Low complexity" evidence="3">
    <location>
        <begin position="66"/>
        <end position="77"/>
    </location>
</feature>
<protein>
    <recommendedName>
        <fullName evidence="4">HMG box domain-containing protein</fullName>
    </recommendedName>
</protein>
<evidence type="ECO:0000256" key="3">
    <source>
        <dbReference type="SAM" id="MobiDB-lite"/>
    </source>
</evidence>
<feature type="DNA-binding region" description="HMG box" evidence="2">
    <location>
        <begin position="104"/>
        <end position="170"/>
    </location>
</feature>
<feature type="DNA-binding region" description="HMG box" evidence="2">
    <location>
        <begin position="200"/>
        <end position="265"/>
    </location>
</feature>
<dbReference type="SMART" id="SM00398">
    <property type="entry name" value="HMG"/>
    <property type="match status" value="2"/>
</dbReference>
<dbReference type="GO" id="GO:0003677">
    <property type="term" value="F:DNA binding"/>
    <property type="evidence" value="ECO:0007669"/>
    <property type="project" value="UniProtKB-UniRule"/>
</dbReference>
<feature type="compositionally biased region" description="Basic and acidic residues" evidence="3">
    <location>
        <begin position="246"/>
        <end position="258"/>
    </location>
</feature>
<name>A0AA38UCA9_9AGAR</name>
<keyword evidence="2" id="KW-0539">Nucleus</keyword>